<dbReference type="CDD" id="cd04476">
    <property type="entry name" value="RPA1_DBD_C"/>
    <property type="match status" value="1"/>
</dbReference>
<feature type="domain" description="Replication factor A C-terminal" evidence="8">
    <location>
        <begin position="244"/>
        <end position="371"/>
    </location>
</feature>
<dbReference type="Pfam" id="PF02721">
    <property type="entry name" value="DUF223"/>
    <property type="match status" value="1"/>
</dbReference>
<keyword evidence="5 9" id="KW-0238">DNA-binding</keyword>
<dbReference type="InterPro" id="IPR047192">
    <property type="entry name" value="Euk_RPA1_DBD_C"/>
</dbReference>
<dbReference type="InterPro" id="IPR003871">
    <property type="entry name" value="RFA1B/D_OB_1st"/>
</dbReference>
<dbReference type="CDD" id="cd04480">
    <property type="entry name" value="RPA1_DBD_A_like"/>
    <property type="match status" value="1"/>
</dbReference>
<gene>
    <name evidence="9" type="ORF">STAS_01690</name>
</gene>
<dbReference type="Pfam" id="PF08646">
    <property type="entry name" value="Rep_fac-A_C"/>
    <property type="match status" value="1"/>
</dbReference>
<keyword evidence="10" id="KW-1185">Reference proteome</keyword>
<protein>
    <submittedName>
        <fullName evidence="9">Replication protein A 70 kDa DNA-binding subunit</fullName>
    </submittedName>
</protein>
<evidence type="ECO:0000313" key="9">
    <source>
        <dbReference type="EMBL" id="GER26072.1"/>
    </source>
</evidence>
<evidence type="ECO:0000256" key="5">
    <source>
        <dbReference type="ARBA" id="ARBA00023125"/>
    </source>
</evidence>
<dbReference type="SUPFAM" id="SSF50249">
    <property type="entry name" value="Nucleic acid-binding proteins"/>
    <property type="match status" value="3"/>
</dbReference>
<feature type="domain" description="Replication protein A 70 kDa DNA-binding subunit B/D first OB fold" evidence="7">
    <location>
        <begin position="1"/>
        <end position="59"/>
    </location>
</feature>
<evidence type="ECO:0000259" key="7">
    <source>
        <dbReference type="Pfam" id="PF02721"/>
    </source>
</evidence>
<proteinExistence type="inferred from homology"/>
<dbReference type="GO" id="GO:0008270">
    <property type="term" value="F:zinc ion binding"/>
    <property type="evidence" value="ECO:0007669"/>
    <property type="project" value="UniProtKB-KW"/>
</dbReference>
<feature type="non-terminal residue" evidence="9">
    <location>
        <position position="1"/>
    </location>
</feature>
<dbReference type="Gene3D" id="2.40.50.140">
    <property type="entry name" value="Nucleic acid-binding proteins"/>
    <property type="match status" value="3"/>
</dbReference>
<reference evidence="10" key="1">
    <citation type="journal article" date="2019" name="Curr. Biol.">
        <title>Genome Sequence of Striga asiatica Provides Insight into the Evolution of Plant Parasitism.</title>
        <authorList>
            <person name="Yoshida S."/>
            <person name="Kim S."/>
            <person name="Wafula E.K."/>
            <person name="Tanskanen J."/>
            <person name="Kim Y.M."/>
            <person name="Honaas L."/>
            <person name="Yang Z."/>
            <person name="Spallek T."/>
            <person name="Conn C.E."/>
            <person name="Ichihashi Y."/>
            <person name="Cheong K."/>
            <person name="Cui S."/>
            <person name="Der J.P."/>
            <person name="Gundlach H."/>
            <person name="Jiao Y."/>
            <person name="Hori C."/>
            <person name="Ishida J.K."/>
            <person name="Kasahara H."/>
            <person name="Kiba T."/>
            <person name="Kim M.S."/>
            <person name="Koo N."/>
            <person name="Laohavisit A."/>
            <person name="Lee Y.H."/>
            <person name="Lumba S."/>
            <person name="McCourt P."/>
            <person name="Mortimer J.C."/>
            <person name="Mutuku J.M."/>
            <person name="Nomura T."/>
            <person name="Sasaki-Sekimoto Y."/>
            <person name="Seto Y."/>
            <person name="Wang Y."/>
            <person name="Wakatake T."/>
            <person name="Sakakibara H."/>
            <person name="Demura T."/>
            <person name="Yamaguchi S."/>
            <person name="Yoneyama K."/>
            <person name="Manabe R.I."/>
            <person name="Nelson D.C."/>
            <person name="Schulman A.H."/>
            <person name="Timko M.P."/>
            <person name="dePamphilis C.W."/>
            <person name="Choi D."/>
            <person name="Shirasu K."/>
        </authorList>
    </citation>
    <scope>NUCLEOTIDE SEQUENCE [LARGE SCALE GENOMIC DNA]</scope>
    <source>
        <strain evidence="10">cv. UVA1</strain>
    </source>
</reference>
<dbReference type="AlphaFoldDB" id="A0A5A7NZZ9"/>
<comment type="similarity">
    <text evidence="1">Belongs to the replication factor A protein 1 family.</text>
</comment>
<dbReference type="EMBL" id="BKCP01000669">
    <property type="protein sequence ID" value="GER26072.1"/>
    <property type="molecule type" value="Genomic_DNA"/>
</dbReference>
<feature type="non-terminal residue" evidence="9">
    <location>
        <position position="454"/>
    </location>
</feature>
<dbReference type="InterPro" id="IPR013955">
    <property type="entry name" value="Rep_factor-A_C"/>
</dbReference>
<feature type="region of interest" description="Disordered" evidence="6">
    <location>
        <begin position="430"/>
        <end position="454"/>
    </location>
</feature>
<dbReference type="CDD" id="cd04481">
    <property type="entry name" value="RPA1_DBD_B_like"/>
    <property type="match status" value="1"/>
</dbReference>
<accession>A0A5A7NZZ9</accession>
<dbReference type="GO" id="GO:0003677">
    <property type="term" value="F:DNA binding"/>
    <property type="evidence" value="ECO:0007669"/>
    <property type="project" value="UniProtKB-KW"/>
</dbReference>
<dbReference type="InterPro" id="IPR012340">
    <property type="entry name" value="NA-bd_OB-fold"/>
</dbReference>
<comment type="caution">
    <text evidence="9">The sequence shown here is derived from an EMBL/GenBank/DDBJ whole genome shotgun (WGS) entry which is preliminary data.</text>
</comment>
<evidence type="ECO:0000259" key="8">
    <source>
        <dbReference type="Pfam" id="PF08646"/>
    </source>
</evidence>
<evidence type="ECO:0000313" key="10">
    <source>
        <dbReference type="Proteomes" id="UP000325081"/>
    </source>
</evidence>
<evidence type="ECO:0000256" key="2">
    <source>
        <dbReference type="ARBA" id="ARBA00022723"/>
    </source>
</evidence>
<organism evidence="9 10">
    <name type="scientific">Striga asiatica</name>
    <name type="common">Asiatic witchweed</name>
    <name type="synonym">Buchnera asiatica</name>
    <dbReference type="NCBI Taxonomy" id="4170"/>
    <lineage>
        <taxon>Eukaryota</taxon>
        <taxon>Viridiplantae</taxon>
        <taxon>Streptophyta</taxon>
        <taxon>Embryophyta</taxon>
        <taxon>Tracheophyta</taxon>
        <taxon>Spermatophyta</taxon>
        <taxon>Magnoliopsida</taxon>
        <taxon>eudicotyledons</taxon>
        <taxon>Gunneridae</taxon>
        <taxon>Pentapetalae</taxon>
        <taxon>asterids</taxon>
        <taxon>lamiids</taxon>
        <taxon>Lamiales</taxon>
        <taxon>Orobanchaceae</taxon>
        <taxon>Buchnereae</taxon>
        <taxon>Striga</taxon>
    </lineage>
</organism>
<dbReference type="PANTHER" id="PTHR47165">
    <property type="entry name" value="OS03G0429900 PROTEIN"/>
    <property type="match status" value="1"/>
</dbReference>
<sequence>GGKIQATIPRWSISKYEDIIKEGSFYIMTNFEIQENKGDYRTTAHQYMLKFHECTAVKDSESRDIPRYMFNFVEFSELRGNPDYTNSLFDVIAEVIKIDEVVKYERDGHETTRLNIYLGNLSGETMECTLWNHFAIQMVHFWKAKQDEPVVIILQYAMVKRWGAHVNLQNSLFASKLIINEDMDEIVEFMKSLKEMSKPNSVSCSSRDYCTNGSASVNEDFPTNLEFKTISDLQAINEECSCVVYCNICNIQTSQNWYYMACNKCYRKVTEQGGKCWCNHCDCRPNAVLTRFKVHVRVEDKTGSTSFVLFDPQVSPILGKSAADLKNALEAVGDGDSFPNELEILTMKSYLFKIDIKRYNLNQSKRVYTVARLTDDATIISKWCDLICEEANTNTAKTPMDVFENQENVIDLELSTVSFVADNAKIGETTPSSKKRLSGDINHEDGGDGVPHSQ</sequence>
<dbReference type="PANTHER" id="PTHR47165:SF4">
    <property type="entry name" value="OS03G0429900 PROTEIN"/>
    <property type="match status" value="1"/>
</dbReference>
<evidence type="ECO:0000256" key="3">
    <source>
        <dbReference type="ARBA" id="ARBA00022771"/>
    </source>
</evidence>
<dbReference type="OrthoDB" id="895915at2759"/>
<evidence type="ECO:0000256" key="1">
    <source>
        <dbReference type="ARBA" id="ARBA00005690"/>
    </source>
</evidence>
<name>A0A5A7NZZ9_STRAF</name>
<keyword evidence="4" id="KW-0862">Zinc</keyword>
<dbReference type="Proteomes" id="UP000325081">
    <property type="component" value="Unassembled WGS sequence"/>
</dbReference>
<evidence type="ECO:0000256" key="4">
    <source>
        <dbReference type="ARBA" id="ARBA00022833"/>
    </source>
</evidence>
<evidence type="ECO:0000256" key="6">
    <source>
        <dbReference type="SAM" id="MobiDB-lite"/>
    </source>
</evidence>
<keyword evidence="2" id="KW-0479">Metal-binding</keyword>
<keyword evidence="3" id="KW-0863">Zinc-finger</keyword>
<feature type="compositionally biased region" description="Basic and acidic residues" evidence="6">
    <location>
        <begin position="437"/>
        <end position="446"/>
    </location>
</feature>